<keyword evidence="1" id="KW-0732">Signal</keyword>
<dbReference type="PROSITE" id="PS51257">
    <property type="entry name" value="PROKAR_LIPOPROTEIN"/>
    <property type="match status" value="1"/>
</dbReference>
<dbReference type="OrthoDB" id="5508739at2"/>
<evidence type="ECO:0000256" key="1">
    <source>
        <dbReference type="SAM" id="SignalP"/>
    </source>
</evidence>
<accession>A0A5C6WZS1</accession>
<feature type="signal peptide" evidence="1">
    <location>
        <begin position="1"/>
        <end position="28"/>
    </location>
</feature>
<evidence type="ECO:0000313" key="2">
    <source>
        <dbReference type="EMBL" id="TXD34279.1"/>
    </source>
</evidence>
<evidence type="ECO:0008006" key="4">
    <source>
        <dbReference type="Google" id="ProtNLM"/>
    </source>
</evidence>
<dbReference type="AlphaFoldDB" id="A0A5C6WZS1"/>
<gene>
    <name evidence="2" type="ORF">FRC98_18990</name>
</gene>
<feature type="chain" id="PRO_5022858274" description="DUF4382 domain-containing protein" evidence="1">
    <location>
        <begin position="29"/>
        <end position="244"/>
    </location>
</feature>
<organism evidence="2 3">
    <name type="scientific">Lujinxingia vulgaris</name>
    <dbReference type="NCBI Taxonomy" id="2600176"/>
    <lineage>
        <taxon>Bacteria</taxon>
        <taxon>Deltaproteobacteria</taxon>
        <taxon>Bradymonadales</taxon>
        <taxon>Lujinxingiaceae</taxon>
        <taxon>Lujinxingia</taxon>
    </lineage>
</organism>
<sequence length="244" mass="26057">MFSPTTRTTALASLLLLPLAAACGESDAQSPEGQGMLNVFVYGEEFVEEGIPADAMSDGWAIDFEGFAVEVTSVTVGDAAFSDATTIQIAPPTEGEGHHLAELPLDAGTYESVDYALGTIRVVGSAEKEGVTKTFDWTFEVPTTYAECHTTVTVEADQSSRLELTIHADHLFYDSLVSEDPALVFALLAAADGDDENDDISREELEAASVGTLDVGNEEIENLWEWLEAQVATLGHIDGEGHCH</sequence>
<dbReference type="EMBL" id="VOSM01000014">
    <property type="protein sequence ID" value="TXD34279.1"/>
    <property type="molecule type" value="Genomic_DNA"/>
</dbReference>
<keyword evidence="3" id="KW-1185">Reference proteome</keyword>
<reference evidence="2 3" key="1">
    <citation type="submission" date="2019-08" db="EMBL/GenBank/DDBJ databases">
        <title>Bradymonadales sp. TMQ4.</title>
        <authorList>
            <person name="Liang Q."/>
        </authorList>
    </citation>
    <scope>NUCLEOTIDE SEQUENCE [LARGE SCALE GENOMIC DNA]</scope>
    <source>
        <strain evidence="2 3">TMQ4</strain>
    </source>
</reference>
<evidence type="ECO:0000313" key="3">
    <source>
        <dbReference type="Proteomes" id="UP000321412"/>
    </source>
</evidence>
<proteinExistence type="predicted"/>
<comment type="caution">
    <text evidence="2">The sequence shown here is derived from an EMBL/GenBank/DDBJ whole genome shotgun (WGS) entry which is preliminary data.</text>
</comment>
<protein>
    <recommendedName>
        <fullName evidence="4">DUF4382 domain-containing protein</fullName>
    </recommendedName>
</protein>
<dbReference type="RefSeq" id="WP_146983017.1">
    <property type="nucleotide sequence ID" value="NZ_VOSM01000014.1"/>
</dbReference>
<name>A0A5C6WZS1_9DELT</name>
<dbReference type="Proteomes" id="UP000321412">
    <property type="component" value="Unassembled WGS sequence"/>
</dbReference>